<keyword evidence="1" id="KW-0479">Metal-binding</keyword>
<evidence type="ECO:0000256" key="3">
    <source>
        <dbReference type="ARBA" id="ARBA00022833"/>
    </source>
</evidence>
<dbReference type="KEGG" id="cmt:CCM_07936"/>
<name>G3JP74_CORMM</name>
<gene>
    <name evidence="6" type="ORF">CCM_07936</name>
</gene>
<keyword evidence="7" id="KW-1185">Reference proteome</keyword>
<dbReference type="InParanoid" id="G3JP74"/>
<dbReference type="EMBL" id="JH126404">
    <property type="protein sequence ID" value="EGX89684.1"/>
    <property type="molecule type" value="Genomic_DNA"/>
</dbReference>
<feature type="domain" description="RING-type" evidence="5">
    <location>
        <begin position="59"/>
        <end position="108"/>
    </location>
</feature>
<dbReference type="InterPro" id="IPR001841">
    <property type="entry name" value="Znf_RING"/>
</dbReference>
<keyword evidence="3" id="KW-0862">Zinc</keyword>
<evidence type="ECO:0000256" key="4">
    <source>
        <dbReference type="PROSITE-ProRule" id="PRU00175"/>
    </source>
</evidence>
<dbReference type="GeneID" id="18169946"/>
<dbReference type="InterPro" id="IPR027370">
    <property type="entry name" value="Znf-RING_euk"/>
</dbReference>
<evidence type="ECO:0000313" key="7">
    <source>
        <dbReference type="Proteomes" id="UP000001610"/>
    </source>
</evidence>
<dbReference type="GO" id="GO:0008270">
    <property type="term" value="F:zinc ion binding"/>
    <property type="evidence" value="ECO:0007669"/>
    <property type="project" value="UniProtKB-KW"/>
</dbReference>
<dbReference type="Pfam" id="PF13445">
    <property type="entry name" value="zf-RING_UBOX"/>
    <property type="match status" value="1"/>
</dbReference>
<evidence type="ECO:0000256" key="1">
    <source>
        <dbReference type="ARBA" id="ARBA00022723"/>
    </source>
</evidence>
<dbReference type="HOGENOM" id="CLU_959832_0_0_1"/>
<dbReference type="RefSeq" id="XP_006673139.1">
    <property type="nucleotide sequence ID" value="XM_006673076.1"/>
</dbReference>
<evidence type="ECO:0000313" key="6">
    <source>
        <dbReference type="EMBL" id="EGX89684.1"/>
    </source>
</evidence>
<dbReference type="Proteomes" id="UP000001610">
    <property type="component" value="Unassembled WGS sequence"/>
</dbReference>
<dbReference type="OMA" id="CANIIVR"/>
<dbReference type="PROSITE" id="PS50089">
    <property type="entry name" value="ZF_RING_2"/>
    <property type="match status" value="1"/>
</dbReference>
<dbReference type="PROSITE" id="PS00518">
    <property type="entry name" value="ZF_RING_1"/>
    <property type="match status" value="1"/>
</dbReference>
<dbReference type="InterPro" id="IPR017907">
    <property type="entry name" value="Znf_RING_CS"/>
</dbReference>
<dbReference type="VEuPathDB" id="FungiDB:CCM_07936"/>
<dbReference type="AlphaFoldDB" id="G3JP74"/>
<dbReference type="SUPFAM" id="SSF57850">
    <property type="entry name" value="RING/U-box"/>
    <property type="match status" value="1"/>
</dbReference>
<organism evidence="6 7">
    <name type="scientific">Cordyceps militaris (strain CM01)</name>
    <name type="common">Caterpillar fungus</name>
    <dbReference type="NCBI Taxonomy" id="983644"/>
    <lineage>
        <taxon>Eukaryota</taxon>
        <taxon>Fungi</taxon>
        <taxon>Dikarya</taxon>
        <taxon>Ascomycota</taxon>
        <taxon>Pezizomycotina</taxon>
        <taxon>Sordariomycetes</taxon>
        <taxon>Hypocreomycetidae</taxon>
        <taxon>Hypocreales</taxon>
        <taxon>Cordycipitaceae</taxon>
        <taxon>Cordyceps</taxon>
    </lineage>
</organism>
<sequence length="290" mass="32464">MSRQEQQQQQLPFGYLSQMESYLSAVTAQPPPAAPPPPTNTNAMTSSAGLPDCFRTLRCDGCEMLFAEAAADEPRWTFPCGHVYCAECMRRARATAARTNVHVLCRRCANIIVRKLDNAPCAHPIPIVSFDARRPGPPPFPERYRLALGQRTGPKCQLCWLVARLQSLSYRAAQRWQVRDWGFPGELFACVQVDRGRIVHGMRNELPEVSVDVDSDVELHRAPIRQELGMLASDICGGLGQVPMEPNFDPRGDIVVQYRLRGFARWVRENGVETGNMPVGLRAIVYGEWS</sequence>
<accession>G3JP74</accession>
<proteinExistence type="predicted"/>
<protein>
    <recommendedName>
        <fullName evidence="5">RING-type domain-containing protein</fullName>
    </recommendedName>
</protein>
<keyword evidence="2 4" id="KW-0863">Zinc-finger</keyword>
<reference evidence="6 7" key="1">
    <citation type="journal article" date="2011" name="Genome Biol.">
        <title>Genome sequence of the insect pathogenic fungus Cordyceps militaris, a valued traditional Chinese medicine.</title>
        <authorList>
            <person name="Zheng P."/>
            <person name="Xia Y."/>
            <person name="Xiao G."/>
            <person name="Xiong C."/>
            <person name="Hu X."/>
            <person name="Zhang S."/>
            <person name="Zheng H."/>
            <person name="Huang Y."/>
            <person name="Zhou Y."/>
            <person name="Wang S."/>
            <person name="Zhao G.P."/>
            <person name="Liu X."/>
            <person name="St Leger R.J."/>
            <person name="Wang C."/>
        </authorList>
    </citation>
    <scope>NUCLEOTIDE SEQUENCE [LARGE SCALE GENOMIC DNA]</scope>
    <source>
        <strain evidence="6 7">CM01</strain>
    </source>
</reference>
<evidence type="ECO:0000259" key="5">
    <source>
        <dbReference type="PROSITE" id="PS50089"/>
    </source>
</evidence>
<evidence type="ECO:0000256" key="2">
    <source>
        <dbReference type="ARBA" id="ARBA00022771"/>
    </source>
</evidence>
<dbReference type="OrthoDB" id="4866687at2759"/>